<feature type="transmembrane region" description="Helical" evidence="1">
    <location>
        <begin position="64"/>
        <end position="88"/>
    </location>
</feature>
<evidence type="ECO:0000313" key="2">
    <source>
        <dbReference type="EMBL" id="AMS41539.1"/>
    </source>
</evidence>
<keyword evidence="1" id="KW-1133">Transmembrane helix</keyword>
<evidence type="ECO:0000313" key="3">
    <source>
        <dbReference type="Proteomes" id="UP000075755"/>
    </source>
</evidence>
<evidence type="ECO:0000256" key="1">
    <source>
        <dbReference type="SAM" id="Phobius"/>
    </source>
</evidence>
<dbReference type="Proteomes" id="UP000075755">
    <property type="component" value="Chromosome"/>
</dbReference>
<name>A0AAC8YP22_AMIAI</name>
<dbReference type="AlphaFoldDB" id="A0AAC8YP22"/>
<feature type="transmembrane region" description="Helical" evidence="1">
    <location>
        <begin position="21"/>
        <end position="44"/>
    </location>
</feature>
<gene>
    <name evidence="2" type="ORF">AA2016_2614</name>
</gene>
<dbReference type="EMBL" id="CP015005">
    <property type="protein sequence ID" value="AMS41539.1"/>
    <property type="molecule type" value="Genomic_DNA"/>
</dbReference>
<accession>A0AAC8YP22</accession>
<keyword evidence="1" id="KW-0812">Transmembrane</keyword>
<protein>
    <recommendedName>
        <fullName evidence="4">Transmembrane protein</fullName>
    </recommendedName>
</protein>
<keyword evidence="1" id="KW-0472">Membrane</keyword>
<evidence type="ECO:0008006" key="4">
    <source>
        <dbReference type="Google" id="ProtNLM"/>
    </source>
</evidence>
<organism evidence="2 3">
    <name type="scientific">Aminobacter aminovorans</name>
    <name type="common">Chelatobacter heintzii</name>
    <dbReference type="NCBI Taxonomy" id="83263"/>
    <lineage>
        <taxon>Bacteria</taxon>
        <taxon>Pseudomonadati</taxon>
        <taxon>Pseudomonadota</taxon>
        <taxon>Alphaproteobacteria</taxon>
        <taxon>Hyphomicrobiales</taxon>
        <taxon>Phyllobacteriaceae</taxon>
        <taxon>Aminobacter</taxon>
    </lineage>
</organism>
<sequence length="93" mass="9858">MDGGAAQAPPFLFAQEALLRLLGYALLVLGVLVCSATFGGWIWLNAHGCGTGCNDFRLRWEDTEALAVFIPPFIAGAVLTLAGAGTILSHRRK</sequence>
<reference evidence="2 3" key="1">
    <citation type="submission" date="2016-03" db="EMBL/GenBank/DDBJ databases">
        <title>Complete genome of Aminobacter aminovorans KCTC 2477.</title>
        <authorList>
            <person name="Kim K.M."/>
        </authorList>
    </citation>
    <scope>NUCLEOTIDE SEQUENCE [LARGE SCALE GENOMIC DNA]</scope>
    <source>
        <strain evidence="2 3">KCTC 2477</strain>
    </source>
</reference>
<proteinExistence type="predicted"/>
<dbReference type="KEGG" id="aak:AA2016_2614"/>